<organism evidence="1 2">
    <name type="scientific">Alteracholeplasma palmae (strain ATCC 49389 / J233)</name>
    <name type="common">Acholeplasma palmae</name>
    <dbReference type="NCBI Taxonomy" id="1318466"/>
    <lineage>
        <taxon>Bacteria</taxon>
        <taxon>Bacillati</taxon>
        <taxon>Mycoplasmatota</taxon>
        <taxon>Mollicutes</taxon>
        <taxon>Acholeplasmatales</taxon>
        <taxon>Acholeplasmataceae</taxon>
        <taxon>Acholeplasma</taxon>
    </lineage>
</organism>
<dbReference type="AlphaFoldDB" id="U4KLH8"/>
<reference evidence="1 2" key="1">
    <citation type="journal article" date="2013" name="J. Mol. Microbiol. Biotechnol.">
        <title>Analysis of the Complete Genomes of Acholeplasma brassicae , A. palmae and A. laidlawii and Their Comparison to the Obligate Parasites from ' Candidatus Phytoplasma'.</title>
        <authorList>
            <person name="Kube M."/>
            <person name="Siewert C."/>
            <person name="Migdoll A.M."/>
            <person name="Duduk B."/>
            <person name="Holz S."/>
            <person name="Rabus R."/>
            <person name="Seemuller E."/>
            <person name="Mitrovic J."/>
            <person name="Muller I."/>
            <person name="Buttner C."/>
            <person name="Reinhardt R."/>
        </authorList>
    </citation>
    <scope>NUCLEOTIDE SEQUENCE [LARGE SCALE GENOMIC DNA]</scope>
    <source>
        <strain evidence="1 2">J233</strain>
    </source>
</reference>
<keyword evidence="2" id="KW-1185">Reference proteome</keyword>
<dbReference type="RefSeq" id="WP_030003588.1">
    <property type="nucleotide sequence ID" value="NC_022538.1"/>
</dbReference>
<dbReference type="Proteomes" id="UP000032740">
    <property type="component" value="Chromosome"/>
</dbReference>
<dbReference type="HOGENOM" id="CLU_2696007_0_0_14"/>
<name>U4KLH8_ALTPJ</name>
<sequence length="73" mass="8456">MEKETSHLNGNLNLAKKRLNIQNKILQKAKEGLKLGKVSKTEFRKMQRNITYNEADLKGLTINLIKLQNLKIH</sequence>
<dbReference type="KEGG" id="apal:BN85411250"/>
<evidence type="ECO:0000313" key="1">
    <source>
        <dbReference type="EMBL" id="CCV64702.1"/>
    </source>
</evidence>
<dbReference type="EMBL" id="FO681347">
    <property type="protein sequence ID" value="CCV64702.1"/>
    <property type="molecule type" value="Genomic_DNA"/>
</dbReference>
<accession>U4KLH8</accession>
<evidence type="ECO:0000313" key="2">
    <source>
        <dbReference type="Proteomes" id="UP000032740"/>
    </source>
</evidence>
<protein>
    <submittedName>
        <fullName evidence="1">Uncharacterized protein</fullName>
    </submittedName>
</protein>
<proteinExistence type="predicted"/>
<gene>
    <name evidence="1" type="ORF">BN85411250</name>
</gene>